<accession>B1Y3G9</accession>
<dbReference type="STRING" id="395495.Lcho_2231"/>
<sequence length="57" mass="5983">MQTAVLDIVGPTATFELDYTAGQSVSVGITDLNSFSIVGAGSISATKLRISCQLFMR</sequence>
<keyword evidence="2" id="KW-1185">Reference proteome</keyword>
<dbReference type="KEGG" id="lch:Lcho_2231"/>
<gene>
    <name evidence="1" type="ordered locus">Lcho_2231</name>
</gene>
<dbReference type="HOGENOM" id="CLU_2991204_0_0_4"/>
<evidence type="ECO:0000313" key="1">
    <source>
        <dbReference type="EMBL" id="ACB34497.1"/>
    </source>
</evidence>
<dbReference type="AlphaFoldDB" id="B1Y3G9"/>
<organism evidence="1 2">
    <name type="scientific">Leptothrix cholodnii (strain ATCC 51168 / LMG 8142 / SP-6)</name>
    <name type="common">Leptothrix discophora (strain SP-6)</name>
    <dbReference type="NCBI Taxonomy" id="395495"/>
    <lineage>
        <taxon>Bacteria</taxon>
        <taxon>Pseudomonadati</taxon>
        <taxon>Pseudomonadota</taxon>
        <taxon>Betaproteobacteria</taxon>
        <taxon>Burkholderiales</taxon>
        <taxon>Sphaerotilaceae</taxon>
        <taxon>Leptothrix</taxon>
    </lineage>
</organism>
<evidence type="ECO:0000313" key="2">
    <source>
        <dbReference type="Proteomes" id="UP000001693"/>
    </source>
</evidence>
<protein>
    <submittedName>
        <fullName evidence="1">Uncharacterized protein</fullName>
    </submittedName>
</protein>
<dbReference type="Proteomes" id="UP000001693">
    <property type="component" value="Chromosome"/>
</dbReference>
<proteinExistence type="predicted"/>
<dbReference type="EMBL" id="CP001013">
    <property type="protein sequence ID" value="ACB34497.1"/>
    <property type="molecule type" value="Genomic_DNA"/>
</dbReference>
<name>B1Y3G9_LEPCP</name>
<reference evidence="1 2" key="1">
    <citation type="submission" date="2008-03" db="EMBL/GenBank/DDBJ databases">
        <title>Complete sequence of Leptothrix cholodnii SP-6.</title>
        <authorList>
            <consortium name="US DOE Joint Genome Institute"/>
            <person name="Copeland A."/>
            <person name="Lucas S."/>
            <person name="Lapidus A."/>
            <person name="Glavina del Rio T."/>
            <person name="Dalin E."/>
            <person name="Tice H."/>
            <person name="Bruce D."/>
            <person name="Goodwin L."/>
            <person name="Pitluck S."/>
            <person name="Chertkov O."/>
            <person name="Brettin T."/>
            <person name="Detter J.C."/>
            <person name="Han C."/>
            <person name="Kuske C.R."/>
            <person name="Schmutz J."/>
            <person name="Larimer F."/>
            <person name="Land M."/>
            <person name="Hauser L."/>
            <person name="Kyrpides N."/>
            <person name="Lykidis A."/>
            <person name="Emerson D."/>
            <person name="Richardson P."/>
        </authorList>
    </citation>
    <scope>NUCLEOTIDE SEQUENCE [LARGE SCALE GENOMIC DNA]</scope>
    <source>
        <strain evidence="2">ATCC 51168 / LMG 8142 / SP-6</strain>
    </source>
</reference>